<dbReference type="NCBIfam" id="TIGR03508">
    <property type="entry name" value="decahem_SO"/>
    <property type="match status" value="1"/>
</dbReference>
<organism evidence="3 4">
    <name type="scientific">Thermodesulfobacterium geofontis</name>
    <dbReference type="NCBI Taxonomy" id="1295609"/>
    <lineage>
        <taxon>Bacteria</taxon>
        <taxon>Pseudomonadati</taxon>
        <taxon>Thermodesulfobacteriota</taxon>
        <taxon>Thermodesulfobacteria</taxon>
        <taxon>Thermodesulfobacteriales</taxon>
        <taxon>Thermodesulfobacteriaceae</taxon>
        <taxon>Thermodesulfobacterium</taxon>
    </lineage>
</organism>
<dbReference type="InterPro" id="IPR020015">
    <property type="entry name" value="Decahaem_cyt-c_DmsE"/>
</dbReference>
<dbReference type="NCBIfam" id="TIGR01905">
    <property type="entry name" value="paired_CXXCH_1"/>
    <property type="match status" value="2"/>
</dbReference>
<dbReference type="GO" id="GO:0016491">
    <property type="term" value="F:oxidoreductase activity"/>
    <property type="evidence" value="ECO:0007669"/>
    <property type="project" value="TreeGrafter"/>
</dbReference>
<feature type="domain" description="Doubled CXXCH motif" evidence="2">
    <location>
        <begin position="241"/>
        <end position="276"/>
    </location>
</feature>
<dbReference type="EMBL" id="PNIK01000009">
    <property type="protein sequence ID" value="PMP68999.1"/>
    <property type="molecule type" value="Genomic_DNA"/>
</dbReference>
<dbReference type="NCBIfam" id="NF041028">
    <property type="entry name" value="decahem_GSU2203"/>
    <property type="match status" value="1"/>
</dbReference>
<evidence type="ECO:0000259" key="2">
    <source>
        <dbReference type="Pfam" id="PF09699"/>
    </source>
</evidence>
<dbReference type="AlphaFoldDB" id="A0A2N7PQ98"/>
<dbReference type="InterPro" id="IPR010177">
    <property type="entry name" value="Paired_CXXCH_1"/>
</dbReference>
<accession>A0A2N7PQ98</accession>
<evidence type="ECO:0000256" key="1">
    <source>
        <dbReference type="ARBA" id="ARBA00022729"/>
    </source>
</evidence>
<dbReference type="InterPro" id="IPR036280">
    <property type="entry name" value="Multihaem_cyt_sf"/>
</dbReference>
<dbReference type="PANTHER" id="PTHR35038:SF6">
    <property type="entry name" value="SURFACE LOCALIZED DECAHEME CYTOCHROME C LIPOPROTEIN"/>
    <property type="match status" value="1"/>
</dbReference>
<sequence>MRWKVFIAVGLVGLLGACNNVNVRKELALRASPKFPEGAEYVGSETCTGCHSDLASKFAKSNVHGKLADWETSQFGVKPGCESCHGPGSKHAESGDPSLIVNPAKMVSGVSSTLCTQCHRDSEVAMWHGSKHDLEGVSCSKCHTMHGETKERNTLGYRKSYTKEAYLKESEPELCFSCHKDIMAQTRMPNHHPVKEGKMTCSECHNPHGSTVDKLVRANIDKNEVCLKCHQEKGGPYVFEHAPVNEDCMICHNPHGSVANNLLKQNEPFICLQCHSMHFHAGFTPSWDYIPDCSTGKTADGFCKTGSDSAGYTLYYNGTALTTNPTFFGPEVASKFVRSNPQSFSMAKAMNTKCTRCHSAIHGSDLPSLTVTGGGSRMTGGAKKIMK</sequence>
<gene>
    <name evidence="3" type="ORF">C0190_00690</name>
</gene>
<dbReference type="Gene3D" id="3.90.10.10">
    <property type="entry name" value="Cytochrome C3"/>
    <property type="match status" value="1"/>
</dbReference>
<feature type="domain" description="Doubled CXXCH motif" evidence="2">
    <location>
        <begin position="138"/>
        <end position="183"/>
    </location>
</feature>
<keyword evidence="1" id="KW-0732">Signal</keyword>
<proteinExistence type="predicted"/>
<dbReference type="InterPro" id="IPR051829">
    <property type="entry name" value="Multiheme_Cytochr_ET"/>
</dbReference>
<protein>
    <submittedName>
        <fullName evidence="3">Cytochrome C</fullName>
    </submittedName>
</protein>
<dbReference type="Pfam" id="PF09699">
    <property type="entry name" value="Paired_CXXCH_1"/>
    <property type="match status" value="3"/>
</dbReference>
<dbReference type="Proteomes" id="UP000235460">
    <property type="component" value="Unassembled WGS sequence"/>
</dbReference>
<name>A0A2N7PQ98_9BACT</name>
<feature type="domain" description="Doubled CXXCH motif" evidence="2">
    <location>
        <begin position="191"/>
        <end position="233"/>
    </location>
</feature>
<dbReference type="SUPFAM" id="SSF48695">
    <property type="entry name" value="Multiheme cytochromes"/>
    <property type="match status" value="1"/>
</dbReference>
<comment type="caution">
    <text evidence="3">The sequence shown here is derived from an EMBL/GenBank/DDBJ whole genome shotgun (WGS) entry which is preliminary data.</text>
</comment>
<dbReference type="PANTHER" id="PTHR35038">
    <property type="entry name" value="DISSIMILATORY SULFITE REDUCTASE SIRA"/>
    <property type="match status" value="1"/>
</dbReference>
<dbReference type="Gene3D" id="1.10.287.3080">
    <property type="match status" value="2"/>
</dbReference>
<evidence type="ECO:0000313" key="3">
    <source>
        <dbReference type="EMBL" id="PMP68999.1"/>
    </source>
</evidence>
<dbReference type="PROSITE" id="PS51257">
    <property type="entry name" value="PROKAR_LIPOPROTEIN"/>
    <property type="match status" value="1"/>
</dbReference>
<reference evidence="3 4" key="1">
    <citation type="submission" date="2018-01" db="EMBL/GenBank/DDBJ databases">
        <title>Metagenomic assembled genomes from two thermal pools in the Uzon Caldera, Kamchatka, Russia.</title>
        <authorList>
            <person name="Wilkins L."/>
            <person name="Ettinger C."/>
        </authorList>
    </citation>
    <scope>NUCLEOTIDE SEQUENCE [LARGE SCALE GENOMIC DNA]</scope>
    <source>
        <strain evidence="3">ZAV-08</strain>
    </source>
</reference>
<evidence type="ECO:0000313" key="4">
    <source>
        <dbReference type="Proteomes" id="UP000235460"/>
    </source>
</evidence>